<feature type="transmembrane region" description="Helical" evidence="6">
    <location>
        <begin position="537"/>
        <end position="557"/>
    </location>
</feature>
<dbReference type="Pfam" id="PF04515">
    <property type="entry name" value="Choline_transpo"/>
    <property type="match status" value="1"/>
</dbReference>
<comment type="function">
    <text evidence="6">Choline transporter.</text>
</comment>
<evidence type="ECO:0000256" key="6">
    <source>
        <dbReference type="RuleBase" id="RU368066"/>
    </source>
</evidence>
<evidence type="ECO:0000313" key="11">
    <source>
        <dbReference type="Proteomes" id="UP000574390"/>
    </source>
</evidence>
<keyword evidence="3 6" id="KW-0812">Transmembrane</keyword>
<dbReference type="GO" id="GO:0005886">
    <property type="term" value="C:plasma membrane"/>
    <property type="evidence" value="ECO:0007669"/>
    <property type="project" value="UniProtKB-SubCell"/>
</dbReference>
<reference evidence="10 11" key="1">
    <citation type="submission" date="2020-04" db="EMBL/GenBank/DDBJ databases">
        <title>Perkinsus olseni comparative genomics.</title>
        <authorList>
            <person name="Bogema D.R."/>
        </authorList>
    </citation>
    <scope>NUCLEOTIDE SEQUENCE [LARGE SCALE GENOMIC DNA]</scope>
    <source>
        <strain evidence="8">00978-12</strain>
        <strain evidence="9">ATCC PRA-205</strain>
    </source>
</reference>
<name>A0A7J6QNK0_PEROL</name>
<proteinExistence type="inferred from homology"/>
<evidence type="ECO:0000313" key="10">
    <source>
        <dbReference type="Proteomes" id="UP000541610"/>
    </source>
</evidence>
<evidence type="ECO:0000313" key="8">
    <source>
        <dbReference type="EMBL" id="KAF4681255.1"/>
    </source>
</evidence>
<organism evidence="9 11">
    <name type="scientific">Perkinsus olseni</name>
    <name type="common">Perkinsus atlanticus</name>
    <dbReference type="NCBI Taxonomy" id="32597"/>
    <lineage>
        <taxon>Eukaryota</taxon>
        <taxon>Sar</taxon>
        <taxon>Alveolata</taxon>
        <taxon>Perkinsozoa</taxon>
        <taxon>Perkinsea</taxon>
        <taxon>Perkinsida</taxon>
        <taxon>Perkinsidae</taxon>
        <taxon>Perkinsus</taxon>
    </lineage>
</organism>
<gene>
    <name evidence="8" type="ORF">FOZ60_012421</name>
    <name evidence="9" type="ORF">FOZ62_026319</name>
</gene>
<keyword evidence="5 6" id="KW-0472">Membrane</keyword>
<dbReference type="Proteomes" id="UP000541610">
    <property type="component" value="Unassembled WGS sequence"/>
</dbReference>
<dbReference type="AlphaFoldDB" id="A0A7J6QNK0"/>
<feature type="region of interest" description="Disordered" evidence="7">
    <location>
        <begin position="635"/>
        <end position="682"/>
    </location>
</feature>
<evidence type="ECO:0000256" key="4">
    <source>
        <dbReference type="ARBA" id="ARBA00022989"/>
    </source>
</evidence>
<comment type="subcellular location">
    <subcellularLocation>
        <location evidence="6">Cell membrane</location>
        <topology evidence="6">Multi-pass membrane protein</topology>
    </subcellularLocation>
    <subcellularLocation>
        <location evidence="1">Membrane</location>
        <topology evidence="1">Multi-pass membrane protein</topology>
    </subcellularLocation>
</comment>
<evidence type="ECO:0000313" key="9">
    <source>
        <dbReference type="EMBL" id="KAF4709090.1"/>
    </source>
</evidence>
<feature type="transmembrane region" description="Helical" evidence="6">
    <location>
        <begin position="156"/>
        <end position="178"/>
    </location>
</feature>
<evidence type="ECO:0000256" key="1">
    <source>
        <dbReference type="ARBA" id="ARBA00004141"/>
    </source>
</evidence>
<evidence type="ECO:0000256" key="5">
    <source>
        <dbReference type="ARBA" id="ARBA00023136"/>
    </source>
</evidence>
<feature type="transmembrane region" description="Helical" evidence="6">
    <location>
        <begin position="352"/>
        <end position="371"/>
    </location>
</feature>
<feature type="transmembrane region" description="Helical" evidence="6">
    <location>
        <begin position="264"/>
        <end position="281"/>
    </location>
</feature>
<dbReference type="Proteomes" id="UP000574390">
    <property type="component" value="Unassembled WGS sequence"/>
</dbReference>
<dbReference type="PANTHER" id="PTHR12385">
    <property type="entry name" value="CHOLINE TRANSPORTER-LIKE (SLC FAMILY 44)"/>
    <property type="match status" value="1"/>
</dbReference>
<feature type="transmembrane region" description="Helical" evidence="6">
    <location>
        <begin position="481"/>
        <end position="511"/>
    </location>
</feature>
<accession>A0A7J6QNK0</accession>
<evidence type="ECO:0000256" key="3">
    <source>
        <dbReference type="ARBA" id="ARBA00022692"/>
    </source>
</evidence>
<evidence type="ECO:0000256" key="7">
    <source>
        <dbReference type="SAM" id="MobiDB-lite"/>
    </source>
</evidence>
<dbReference type="OrthoDB" id="431402at2759"/>
<feature type="region of interest" description="Disordered" evidence="7">
    <location>
        <begin position="1"/>
        <end position="23"/>
    </location>
</feature>
<protein>
    <recommendedName>
        <fullName evidence="6">Choline transporter-like protein</fullName>
    </recommendedName>
</protein>
<dbReference type="EMBL" id="JABANP010000530">
    <property type="protein sequence ID" value="KAF4681255.1"/>
    <property type="molecule type" value="Genomic_DNA"/>
</dbReference>
<feature type="transmembrane region" description="Helical" evidence="6">
    <location>
        <begin position="36"/>
        <end position="59"/>
    </location>
</feature>
<comment type="similarity">
    <text evidence="2 6">Belongs to the CTL (choline transporter-like) family.</text>
</comment>
<evidence type="ECO:0000256" key="2">
    <source>
        <dbReference type="ARBA" id="ARBA00007168"/>
    </source>
</evidence>
<comment type="caution">
    <text evidence="9">The sequence shown here is derived from an EMBL/GenBank/DDBJ whole genome shotgun (WGS) entry which is preliminary data.</text>
</comment>
<feature type="transmembrane region" description="Helical" evidence="6">
    <location>
        <begin position="383"/>
        <end position="403"/>
    </location>
</feature>
<sequence length="682" mass="75225">MDGEFGKKGITIQRRTPPHGFEPGVKWRKRSNLGPVDWVCIAIFWACLLWQLITGFVLLGSTNYELSSPESDSICPSGYLYAPTHCSGANLPQSGSLPYPMWTNTGCVKEDLCQQLNTCIDDATTAWSDHPLFHRTLADKRNDEVSPTFWAVLGKYWYIPTVICLGVVVLAVLWLYALQLLVKPIIWSTLFLGVALLVGFWAFWYVEYGVNNWMLLVGAAIELVFMALCWRSINRAAEVISVASAGLKATPTVIGVSVLVEGLYVGYTVLWIVFVIATFNVKEVNEASCRLDEPGWVAASRWIYGPMFFIFTYVFLNIKTVVCAVGIGAWYFPDSDAPMVPAFKGLQWACTSSSGAIMFASLFVGIVRYVINRITDLMNWLPICLSPLTCLWSCIAGCLLSILEMFSKFMLIGQAFCGEAFCGSARRSFNVVKDRLGDAFITDSIGENVVTMSTYIFSLGLGIASWAWLDSAQDYQTLTAMPWYILIPVLLLYAYFISIPALTITLLAWLAPWFHVWTCGSDGVCSSDWQVDAQHSINSVTGALFIGAVCYCLFNFIGEIVLSTIDTIFFCFAIEYDNDIYQTRFKTQVYEVLREDCPDNMIPMDGGLSQPYSPKGDAATATTVTGSPQLVVSSNGGDINHLPAPSAPSMYNRPPPNAPANTTGSTPIPADQAMIGRPTTPR</sequence>
<keyword evidence="4 6" id="KW-1133">Transmembrane helix</keyword>
<feature type="transmembrane region" description="Helical" evidence="6">
    <location>
        <begin position="302"/>
        <end position="332"/>
    </location>
</feature>
<feature type="transmembrane region" description="Helical" evidence="6">
    <location>
        <begin position="185"/>
        <end position="206"/>
    </location>
</feature>
<dbReference type="GO" id="GO:0022857">
    <property type="term" value="F:transmembrane transporter activity"/>
    <property type="evidence" value="ECO:0007669"/>
    <property type="project" value="UniProtKB-UniRule"/>
</dbReference>
<dbReference type="InterPro" id="IPR007603">
    <property type="entry name" value="Choline_transptr-like"/>
</dbReference>
<feature type="transmembrane region" description="Helical" evidence="6">
    <location>
        <begin position="449"/>
        <end position="469"/>
    </location>
</feature>
<dbReference type="EMBL" id="JABANM010028808">
    <property type="protein sequence ID" value="KAF4709090.1"/>
    <property type="molecule type" value="Genomic_DNA"/>
</dbReference>